<proteinExistence type="predicted"/>
<dbReference type="RefSeq" id="WP_089250960.1">
    <property type="nucleotide sequence ID" value="NZ_FZPH01000007.1"/>
</dbReference>
<dbReference type="InterPro" id="IPR016024">
    <property type="entry name" value="ARM-type_fold"/>
</dbReference>
<gene>
    <name evidence="2" type="ORF">SAMN05421812_107309</name>
</gene>
<dbReference type="EMBL" id="FZPH01000007">
    <property type="protein sequence ID" value="SNT50361.1"/>
    <property type="molecule type" value="Genomic_DNA"/>
</dbReference>
<dbReference type="OrthoDB" id="3692795at2"/>
<dbReference type="Gene3D" id="1.25.10.10">
    <property type="entry name" value="Leucine-rich Repeat Variant"/>
    <property type="match status" value="1"/>
</dbReference>
<protein>
    <recommendedName>
        <fullName evidence="4">HEAT repeat-containing protein</fullName>
    </recommendedName>
</protein>
<dbReference type="SUPFAM" id="SSF48371">
    <property type="entry name" value="ARM repeat"/>
    <property type="match status" value="1"/>
</dbReference>
<reference evidence="2 3" key="1">
    <citation type="submission" date="2017-06" db="EMBL/GenBank/DDBJ databases">
        <authorList>
            <person name="Kim H.J."/>
            <person name="Triplett B.A."/>
        </authorList>
    </citation>
    <scope>NUCLEOTIDE SEQUENCE [LARGE SCALE GENOMIC DNA]</scope>
    <source>
        <strain evidence="2 3">CGMCC 4.5593</strain>
    </source>
</reference>
<dbReference type="AlphaFoldDB" id="A0A239N5Z2"/>
<evidence type="ECO:0000256" key="1">
    <source>
        <dbReference type="SAM" id="MobiDB-lite"/>
    </source>
</evidence>
<feature type="region of interest" description="Disordered" evidence="1">
    <location>
        <begin position="1"/>
        <end position="26"/>
    </location>
</feature>
<evidence type="ECO:0008006" key="4">
    <source>
        <dbReference type="Google" id="ProtNLM"/>
    </source>
</evidence>
<organism evidence="2 3">
    <name type="scientific">Asanoa hainanensis</name>
    <dbReference type="NCBI Taxonomy" id="560556"/>
    <lineage>
        <taxon>Bacteria</taxon>
        <taxon>Bacillati</taxon>
        <taxon>Actinomycetota</taxon>
        <taxon>Actinomycetes</taxon>
        <taxon>Micromonosporales</taxon>
        <taxon>Micromonosporaceae</taxon>
        <taxon>Asanoa</taxon>
    </lineage>
</organism>
<accession>A0A239N5Z2</accession>
<sequence length="247" mass="26842">MNHEEEAEQATAGARPTAGSDEAPADIRTESRRLAAAMVRRNTSVSRPTPELQRGLVTDLAAAGVVVRDVADLVNTGQRYVAAIPILMAWLERLDALAASEELERFREGLIRALSVRDARPAAGSLMVSQFRTVPTDSIRWVAGNAISAVAGPDVFDDVVGIVRNRSFGVVRQMPVDALPRIGGKPHRGAVIDLLVELLSDDDVTLHAISAVRRIRAAQARPALRHLLDRQNPTIRRRAHEALNRLG</sequence>
<name>A0A239N5Z2_9ACTN</name>
<evidence type="ECO:0000313" key="3">
    <source>
        <dbReference type="Proteomes" id="UP000198362"/>
    </source>
</evidence>
<dbReference type="Proteomes" id="UP000198362">
    <property type="component" value="Unassembled WGS sequence"/>
</dbReference>
<keyword evidence="3" id="KW-1185">Reference proteome</keyword>
<dbReference type="InterPro" id="IPR011989">
    <property type="entry name" value="ARM-like"/>
</dbReference>
<evidence type="ECO:0000313" key="2">
    <source>
        <dbReference type="EMBL" id="SNT50361.1"/>
    </source>
</evidence>